<evidence type="ECO:0000313" key="3">
    <source>
        <dbReference type="Proteomes" id="UP000694680"/>
    </source>
</evidence>
<name>A0A8C5H6T7_GOUWI</name>
<sequence>SGTGIKPPTSRSEDDPLPPEPRSPMAQVVVVARGSGGRTHGGRGQRDHQDFSLLSLQRDSNGAHHRVRLFPRVQIYIETHITGILTHINQKIWKWDILLLQMYNILLQ</sequence>
<accession>A0A8C5H6T7</accession>
<keyword evidence="3" id="KW-1185">Reference proteome</keyword>
<organism evidence="2 3">
    <name type="scientific">Gouania willdenowi</name>
    <name type="common">Blunt-snouted clingfish</name>
    <name type="synonym">Lepadogaster willdenowi</name>
    <dbReference type="NCBI Taxonomy" id="441366"/>
    <lineage>
        <taxon>Eukaryota</taxon>
        <taxon>Metazoa</taxon>
        <taxon>Chordata</taxon>
        <taxon>Craniata</taxon>
        <taxon>Vertebrata</taxon>
        <taxon>Euteleostomi</taxon>
        <taxon>Actinopterygii</taxon>
        <taxon>Neopterygii</taxon>
        <taxon>Teleostei</taxon>
        <taxon>Neoteleostei</taxon>
        <taxon>Acanthomorphata</taxon>
        <taxon>Ovalentaria</taxon>
        <taxon>Blenniimorphae</taxon>
        <taxon>Blenniiformes</taxon>
        <taxon>Gobiesocoidei</taxon>
        <taxon>Gobiesocidae</taxon>
        <taxon>Gobiesocinae</taxon>
        <taxon>Gouania</taxon>
    </lineage>
</organism>
<evidence type="ECO:0000313" key="2">
    <source>
        <dbReference type="Ensembl" id="ENSGWIP00000040028.1"/>
    </source>
</evidence>
<reference evidence="2" key="3">
    <citation type="submission" date="2025-09" db="UniProtKB">
        <authorList>
            <consortium name="Ensembl"/>
        </authorList>
    </citation>
    <scope>IDENTIFICATION</scope>
</reference>
<reference evidence="2" key="1">
    <citation type="submission" date="2020-06" db="EMBL/GenBank/DDBJ databases">
        <authorList>
            <consortium name="Wellcome Sanger Institute Data Sharing"/>
        </authorList>
    </citation>
    <scope>NUCLEOTIDE SEQUENCE [LARGE SCALE GENOMIC DNA]</scope>
</reference>
<evidence type="ECO:0000256" key="1">
    <source>
        <dbReference type="SAM" id="MobiDB-lite"/>
    </source>
</evidence>
<dbReference type="AlphaFoldDB" id="A0A8C5H6T7"/>
<proteinExistence type="predicted"/>
<reference evidence="2" key="2">
    <citation type="submission" date="2025-08" db="UniProtKB">
        <authorList>
            <consortium name="Ensembl"/>
        </authorList>
    </citation>
    <scope>IDENTIFICATION</scope>
</reference>
<dbReference type="Ensembl" id="ENSGWIT00000043502.1">
    <property type="protein sequence ID" value="ENSGWIP00000040028.1"/>
    <property type="gene ID" value="ENSGWIG00000020262.1"/>
</dbReference>
<feature type="region of interest" description="Disordered" evidence="1">
    <location>
        <begin position="1"/>
        <end position="24"/>
    </location>
</feature>
<dbReference type="Proteomes" id="UP000694680">
    <property type="component" value="Chromosome 6"/>
</dbReference>
<protein>
    <submittedName>
        <fullName evidence="2">Uncharacterized protein</fullName>
    </submittedName>
</protein>